<dbReference type="GO" id="GO:0006465">
    <property type="term" value="P:signal peptide processing"/>
    <property type="evidence" value="ECO:0007669"/>
    <property type="project" value="UniProtKB-UniRule"/>
</dbReference>
<organism evidence="7 8">
    <name type="scientific">Salicibibacter cibi</name>
    <dbReference type="NCBI Taxonomy" id="2743001"/>
    <lineage>
        <taxon>Bacteria</taxon>
        <taxon>Bacillati</taxon>
        <taxon>Bacillota</taxon>
        <taxon>Bacilli</taxon>
        <taxon>Bacillales</taxon>
        <taxon>Bacillaceae</taxon>
        <taxon>Salicibibacter</taxon>
    </lineage>
</organism>
<dbReference type="Gene3D" id="2.10.109.10">
    <property type="entry name" value="Umud Fragment, subunit A"/>
    <property type="match status" value="1"/>
</dbReference>
<proteinExistence type="predicted"/>
<evidence type="ECO:0000313" key="8">
    <source>
        <dbReference type="Proteomes" id="UP000595349"/>
    </source>
</evidence>
<evidence type="ECO:0000256" key="1">
    <source>
        <dbReference type="ARBA" id="ARBA00004370"/>
    </source>
</evidence>
<keyword evidence="7" id="KW-0378">Hydrolase</keyword>
<dbReference type="InterPro" id="IPR019533">
    <property type="entry name" value="Peptidase_S26"/>
</dbReference>
<evidence type="ECO:0000256" key="2">
    <source>
        <dbReference type="ARBA" id="ARBA00022692"/>
    </source>
</evidence>
<dbReference type="NCBIfam" id="TIGR02228">
    <property type="entry name" value="sigpep_I_arch"/>
    <property type="match status" value="1"/>
</dbReference>
<dbReference type="GO" id="GO:0009003">
    <property type="term" value="F:signal peptidase activity"/>
    <property type="evidence" value="ECO:0007669"/>
    <property type="project" value="UniProtKB-EC"/>
</dbReference>
<dbReference type="PRINTS" id="PR00728">
    <property type="entry name" value="SIGNALPTASE"/>
</dbReference>
<evidence type="ECO:0000256" key="4">
    <source>
        <dbReference type="ARBA" id="ARBA00023136"/>
    </source>
</evidence>
<evidence type="ECO:0000313" key="7">
    <source>
        <dbReference type="EMBL" id="QQK81636.1"/>
    </source>
</evidence>
<feature type="transmembrane region" description="Helical" evidence="6">
    <location>
        <begin position="152"/>
        <end position="172"/>
    </location>
</feature>
<gene>
    <name evidence="7" type="ORF">HUG20_18085</name>
</gene>
<protein>
    <recommendedName>
        <fullName evidence="5">Signal peptidase I</fullName>
        <ecNumber evidence="5">3.4.21.89</ecNumber>
    </recommendedName>
</protein>
<dbReference type="GO" id="GO:0016020">
    <property type="term" value="C:membrane"/>
    <property type="evidence" value="ECO:0007669"/>
    <property type="project" value="UniProtKB-SubCell"/>
</dbReference>
<keyword evidence="4 6" id="KW-0472">Membrane</keyword>
<reference evidence="7 8" key="1">
    <citation type="submission" date="2020-06" db="EMBL/GenBank/DDBJ databases">
        <title>Genomic analysis of Salicibibacter sp. NKC21-4.</title>
        <authorList>
            <person name="Oh Y.J."/>
        </authorList>
    </citation>
    <scope>NUCLEOTIDE SEQUENCE [LARGE SCALE GENOMIC DNA]</scope>
    <source>
        <strain evidence="7 8">NKC21-4</strain>
    </source>
</reference>
<keyword evidence="3 6" id="KW-1133">Transmembrane helix</keyword>
<dbReference type="EMBL" id="CP054706">
    <property type="protein sequence ID" value="QQK81636.1"/>
    <property type="molecule type" value="Genomic_DNA"/>
</dbReference>
<feature type="transmembrane region" description="Helical" evidence="6">
    <location>
        <begin position="12"/>
        <end position="32"/>
    </location>
</feature>
<accession>A0A7T6ZDY4</accession>
<dbReference type="RefSeq" id="WP_200086169.1">
    <property type="nucleotide sequence ID" value="NZ_CP054706.1"/>
</dbReference>
<name>A0A7T6ZDY4_9BACI</name>
<evidence type="ECO:0000256" key="5">
    <source>
        <dbReference type="NCBIfam" id="TIGR02228"/>
    </source>
</evidence>
<dbReference type="PANTHER" id="PTHR10806:SF6">
    <property type="entry name" value="SIGNAL PEPTIDASE COMPLEX CATALYTIC SUBUNIT SEC11"/>
    <property type="match status" value="1"/>
</dbReference>
<dbReference type="Proteomes" id="UP000595349">
    <property type="component" value="Chromosome"/>
</dbReference>
<comment type="subcellular location">
    <subcellularLocation>
        <location evidence="1">Membrane</location>
    </subcellularLocation>
</comment>
<dbReference type="KEGG" id="scib:HUG20_18085"/>
<evidence type="ECO:0000256" key="3">
    <source>
        <dbReference type="ARBA" id="ARBA00022989"/>
    </source>
</evidence>
<dbReference type="InterPro" id="IPR001733">
    <property type="entry name" value="Peptidase_S26B"/>
</dbReference>
<dbReference type="SUPFAM" id="SSF51306">
    <property type="entry name" value="LexA/Signal peptidase"/>
    <property type="match status" value="1"/>
</dbReference>
<dbReference type="EC" id="3.4.21.89" evidence="5"/>
<keyword evidence="8" id="KW-1185">Reference proteome</keyword>
<sequence>MKRSLKILKSTVSFLLTVFIIVTVAFVVQAQLTGGKAQVLDHEILTVLSGSMEPDIETGSVIAIETVDQARDYEVGDVITYHMPNDPETYVTHRVIDVQPNEGEIQYATQGDNNRTPDLELVEATQIIGHYNGMSVPYAGYVFDYVQSDQGIVLMLMVPGFLLLISSFIQVWKIVRDTEYQEVTAMGTDNETTG</sequence>
<dbReference type="GO" id="GO:0004252">
    <property type="term" value="F:serine-type endopeptidase activity"/>
    <property type="evidence" value="ECO:0007669"/>
    <property type="project" value="UniProtKB-UniRule"/>
</dbReference>
<dbReference type="AlphaFoldDB" id="A0A7T6ZDY4"/>
<evidence type="ECO:0000256" key="6">
    <source>
        <dbReference type="SAM" id="Phobius"/>
    </source>
</evidence>
<keyword evidence="2 6" id="KW-0812">Transmembrane</keyword>
<dbReference type="PANTHER" id="PTHR10806">
    <property type="entry name" value="SIGNAL PEPTIDASE COMPLEX CATALYTIC SUBUNIT SEC11"/>
    <property type="match status" value="1"/>
</dbReference>
<dbReference type="InterPro" id="IPR036286">
    <property type="entry name" value="LexA/Signal_pep-like_sf"/>
</dbReference>
<dbReference type="CDD" id="cd06530">
    <property type="entry name" value="S26_SPase_I"/>
    <property type="match status" value="1"/>
</dbReference>